<evidence type="ECO:0000313" key="3">
    <source>
        <dbReference type="Proteomes" id="UP001597344"/>
    </source>
</evidence>
<accession>A0ABW5AUT9</accession>
<dbReference type="PANTHER" id="PTHR43546:SF4">
    <property type="entry name" value="UPF0282 PROTEIN MJ1629"/>
    <property type="match status" value="1"/>
</dbReference>
<dbReference type="Proteomes" id="UP001597344">
    <property type="component" value="Unassembled WGS sequence"/>
</dbReference>
<evidence type="ECO:0000259" key="1">
    <source>
        <dbReference type="SMART" id="SM00849"/>
    </source>
</evidence>
<dbReference type="PANTHER" id="PTHR43546">
    <property type="entry name" value="UPF0173 METAL-DEPENDENT HYDROLASE MJ1163-RELATED"/>
    <property type="match status" value="1"/>
</dbReference>
<feature type="domain" description="Metallo-beta-lactamase" evidence="1">
    <location>
        <begin position="28"/>
        <end position="225"/>
    </location>
</feature>
<protein>
    <submittedName>
        <fullName evidence="2">MBL fold metallo-hydrolase</fullName>
    </submittedName>
</protein>
<dbReference type="Gene3D" id="3.60.15.10">
    <property type="entry name" value="Ribonuclease Z/Hydroxyacylglutathione hydrolase-like"/>
    <property type="match status" value="1"/>
</dbReference>
<dbReference type="SUPFAM" id="SSF56281">
    <property type="entry name" value="Metallo-hydrolase/oxidoreductase"/>
    <property type="match status" value="1"/>
</dbReference>
<evidence type="ECO:0000313" key="2">
    <source>
        <dbReference type="EMBL" id="MFD2185872.1"/>
    </source>
</evidence>
<dbReference type="RefSeq" id="WP_378318840.1">
    <property type="nucleotide sequence ID" value="NZ_JBHUHY010000002.1"/>
</dbReference>
<dbReference type="SMART" id="SM00849">
    <property type="entry name" value="Lactamase_B"/>
    <property type="match status" value="1"/>
</dbReference>
<gene>
    <name evidence="2" type="ORF">ACFSJT_03645</name>
</gene>
<organism evidence="2 3">
    <name type="scientific">Aquimarina celericrescens</name>
    <dbReference type="NCBI Taxonomy" id="1964542"/>
    <lineage>
        <taxon>Bacteria</taxon>
        <taxon>Pseudomonadati</taxon>
        <taxon>Bacteroidota</taxon>
        <taxon>Flavobacteriia</taxon>
        <taxon>Flavobacteriales</taxon>
        <taxon>Flavobacteriaceae</taxon>
        <taxon>Aquimarina</taxon>
    </lineage>
</organism>
<sequence>MLKILFLLTTVVLSFFYRAQENISITYTGNMGVYISGSQFSVLIDGLHTKYGDDYLFPTDSLVNKITTQLRPDAILFTHYHGDHYNSELSEKYLKTNHKSVLFGPEQVTKSIGNLKNNIYTIGTKDYIKQNFNLGNTRITGLKIDHAGKKHLSVENVGYILNIDNKKILHVGDTDWLVELNLFPQLKLSDEAIDIAILPYWMLLHDNASVLIQKYINPEHVIATHISPRIIEQELLDLKKKYPKIYFLKTLEKQIQL</sequence>
<keyword evidence="3" id="KW-1185">Reference proteome</keyword>
<proteinExistence type="predicted"/>
<comment type="caution">
    <text evidence="2">The sequence shown here is derived from an EMBL/GenBank/DDBJ whole genome shotgun (WGS) entry which is preliminary data.</text>
</comment>
<reference evidence="3" key="1">
    <citation type="journal article" date="2019" name="Int. J. Syst. Evol. Microbiol.">
        <title>The Global Catalogue of Microorganisms (GCM) 10K type strain sequencing project: providing services to taxonomists for standard genome sequencing and annotation.</title>
        <authorList>
            <consortium name="The Broad Institute Genomics Platform"/>
            <consortium name="The Broad Institute Genome Sequencing Center for Infectious Disease"/>
            <person name="Wu L."/>
            <person name="Ma J."/>
        </authorList>
    </citation>
    <scope>NUCLEOTIDE SEQUENCE [LARGE SCALE GENOMIC DNA]</scope>
    <source>
        <strain evidence="3">DT92</strain>
    </source>
</reference>
<dbReference type="EMBL" id="JBHUHY010000002">
    <property type="protein sequence ID" value="MFD2185872.1"/>
    <property type="molecule type" value="Genomic_DNA"/>
</dbReference>
<dbReference type="InterPro" id="IPR001279">
    <property type="entry name" value="Metallo-B-lactamas"/>
</dbReference>
<dbReference type="InterPro" id="IPR036866">
    <property type="entry name" value="RibonucZ/Hydroxyglut_hydro"/>
</dbReference>
<dbReference type="Pfam" id="PF13483">
    <property type="entry name" value="Lactamase_B_3"/>
    <property type="match status" value="1"/>
</dbReference>
<dbReference type="InterPro" id="IPR050114">
    <property type="entry name" value="UPF0173_UPF0282_UlaG_hydrolase"/>
</dbReference>
<name>A0ABW5AUT9_9FLAO</name>